<feature type="domain" description="Methyltransferase" evidence="1">
    <location>
        <begin position="108"/>
        <end position="236"/>
    </location>
</feature>
<keyword evidence="2" id="KW-0489">Methyltransferase</keyword>
<dbReference type="EMBL" id="JBIHSN010000002">
    <property type="protein sequence ID" value="MFH0264940.1"/>
    <property type="molecule type" value="Genomic_DNA"/>
</dbReference>
<dbReference type="Pfam" id="PF13679">
    <property type="entry name" value="Methyltransf_32"/>
    <property type="match status" value="1"/>
</dbReference>
<evidence type="ECO:0000313" key="3">
    <source>
        <dbReference type="Proteomes" id="UP001607151"/>
    </source>
</evidence>
<dbReference type="Proteomes" id="UP001607151">
    <property type="component" value="Unassembled WGS sequence"/>
</dbReference>
<dbReference type="GO" id="GO:0008168">
    <property type="term" value="F:methyltransferase activity"/>
    <property type="evidence" value="ECO:0007669"/>
    <property type="project" value="UniProtKB-KW"/>
</dbReference>
<name>A0ABW7ITH5_9VIBR</name>
<accession>A0ABW7ITH5</accession>
<keyword evidence="3" id="KW-1185">Reference proteome</keyword>
<dbReference type="PANTHER" id="PTHR13369:SF0">
    <property type="entry name" value="GLUTATHIONE S-TRANSFERASE C-TERMINAL DOMAIN-CONTAINING PROTEIN"/>
    <property type="match status" value="1"/>
</dbReference>
<protein>
    <submittedName>
        <fullName evidence="2">Methyltransferase</fullName>
    </submittedName>
</protein>
<dbReference type="InterPro" id="IPR008266">
    <property type="entry name" value="Tyr_kinase_AS"/>
</dbReference>
<proteinExistence type="predicted"/>
<evidence type="ECO:0000313" key="2">
    <source>
        <dbReference type="EMBL" id="MFH0264940.1"/>
    </source>
</evidence>
<gene>
    <name evidence="2" type="ORF">ACGRQ9_05435</name>
</gene>
<dbReference type="PANTHER" id="PTHR13369">
    <property type="match status" value="1"/>
</dbReference>
<dbReference type="PROSITE" id="PS00109">
    <property type="entry name" value="PROTEIN_KINASE_TYR"/>
    <property type="match status" value="1"/>
</dbReference>
<dbReference type="InterPro" id="IPR025714">
    <property type="entry name" value="Methyltranfer_dom"/>
</dbReference>
<dbReference type="GO" id="GO:0032259">
    <property type="term" value="P:methylation"/>
    <property type="evidence" value="ECO:0007669"/>
    <property type="project" value="UniProtKB-KW"/>
</dbReference>
<comment type="caution">
    <text evidence="2">The sequence shown here is derived from an EMBL/GenBank/DDBJ whole genome shotgun (WGS) entry which is preliminary data.</text>
</comment>
<evidence type="ECO:0000259" key="1">
    <source>
        <dbReference type="Pfam" id="PF13679"/>
    </source>
</evidence>
<dbReference type="InterPro" id="IPR029063">
    <property type="entry name" value="SAM-dependent_MTases_sf"/>
</dbReference>
<keyword evidence="2" id="KW-0808">Transferase</keyword>
<dbReference type="SUPFAM" id="SSF53335">
    <property type="entry name" value="S-adenosyl-L-methionine-dependent methyltransferases"/>
    <property type="match status" value="1"/>
</dbReference>
<sequence>MCDSSLSKRFSTLDKALISTQDFWRIEPFHLSINERLPWYTHAGLCAFLSDLQVEDIEQLKGDTPALVKHLSPFIPNLESLWHECELPSLSLTSEHDTQHLSVGIPGRKWQQINAMGEAAIRKSCSNQVWLEWCAGKGYLGQWLAQQSQRPVISFEWQEALCVAGQALADKHGLPMTFKQGDALSPDCVSVFKPHQHAVALHACGDLHAHLIEHSCQQHLSAVTLSPCCYHLIQQQHYQPLSMEGKQSGLILSKNDLRIPLQETVTGGERVKRHRELEMSYRLGLDSLLQETSNQNGYIPIPSIKKSQLSQGFASFCQWAKQHKNLEIALDDLDFWYHKGQARFIQMERLSLVQQVFRRPLEMWLVCDKALRLEQAGYDVSVSTFCHRDITPRNILIQATLD</sequence>
<organism evidence="2 3">
    <name type="scientific">Vibrio rumoiensis</name>
    <dbReference type="NCBI Taxonomy" id="76258"/>
    <lineage>
        <taxon>Bacteria</taxon>
        <taxon>Pseudomonadati</taxon>
        <taxon>Pseudomonadota</taxon>
        <taxon>Gammaproteobacteria</taxon>
        <taxon>Vibrionales</taxon>
        <taxon>Vibrionaceae</taxon>
        <taxon>Vibrio</taxon>
    </lineage>
</organism>
<dbReference type="RefSeq" id="WP_394607412.1">
    <property type="nucleotide sequence ID" value="NZ_JBIHSN010000002.1"/>
</dbReference>
<reference evidence="2 3" key="1">
    <citation type="submission" date="2024-10" db="EMBL/GenBank/DDBJ databases">
        <authorList>
            <person name="Yibar A."/>
            <person name="Saticioglu I.B."/>
            <person name="Duman M."/>
            <person name="Ajmi N."/>
            <person name="Gurler F."/>
            <person name="Ay H."/>
            <person name="Onuk E."/>
            <person name="Guler S."/>
            <person name="Romalde J.L."/>
        </authorList>
    </citation>
    <scope>NUCLEOTIDE SEQUENCE [LARGE SCALE GENOMIC DNA]</scope>
    <source>
        <strain evidence="2 3">14-MA-B</strain>
    </source>
</reference>